<comment type="caution">
    <text evidence="1">The sequence shown here is derived from an EMBL/GenBank/DDBJ whole genome shotgun (WGS) entry which is preliminary data.</text>
</comment>
<proteinExistence type="predicted"/>
<organism evidence="1 2">
    <name type="scientific">Knoellia flava TL1</name>
    <dbReference type="NCBI Taxonomy" id="1385518"/>
    <lineage>
        <taxon>Bacteria</taxon>
        <taxon>Bacillati</taxon>
        <taxon>Actinomycetota</taxon>
        <taxon>Actinomycetes</taxon>
        <taxon>Micrococcales</taxon>
        <taxon>Intrasporangiaceae</taxon>
        <taxon>Knoellia</taxon>
    </lineage>
</organism>
<sequence length="84" mass="9183">MSTSPILLAWPSRVVLSFSRLDNAASAAGPCHPLPPSLGAWSSVRTCWTSLARSSSFVFAARQSSCVRKMVEVLEEKTLKSWRS</sequence>
<evidence type="ECO:0008006" key="3">
    <source>
        <dbReference type="Google" id="ProtNLM"/>
    </source>
</evidence>
<reference evidence="1 2" key="1">
    <citation type="submission" date="2013-08" db="EMBL/GenBank/DDBJ databases">
        <title>The genome sequence of Knoellia flava.</title>
        <authorList>
            <person name="Zhu W."/>
            <person name="Wang G."/>
        </authorList>
    </citation>
    <scope>NUCLEOTIDE SEQUENCE [LARGE SCALE GENOMIC DNA]</scope>
    <source>
        <strain evidence="1 2">TL1</strain>
    </source>
</reference>
<evidence type="ECO:0000313" key="1">
    <source>
        <dbReference type="EMBL" id="KGN29908.1"/>
    </source>
</evidence>
<evidence type="ECO:0000313" key="2">
    <source>
        <dbReference type="Proteomes" id="UP000029990"/>
    </source>
</evidence>
<name>A0ABR4XEB2_9MICO</name>
<dbReference type="EMBL" id="AVPI01000036">
    <property type="protein sequence ID" value="KGN29908.1"/>
    <property type="molecule type" value="Genomic_DNA"/>
</dbReference>
<keyword evidence="2" id="KW-1185">Reference proteome</keyword>
<protein>
    <recommendedName>
        <fullName evidence="3">Secreted protein</fullName>
    </recommendedName>
</protein>
<accession>A0ABR4XEB2</accession>
<gene>
    <name evidence="1" type="ORF">N798_12340</name>
</gene>
<dbReference type="Proteomes" id="UP000029990">
    <property type="component" value="Unassembled WGS sequence"/>
</dbReference>